<dbReference type="Pfam" id="PF08325">
    <property type="entry name" value="WLM"/>
    <property type="match status" value="1"/>
</dbReference>
<feature type="compositionally biased region" description="Low complexity" evidence="1">
    <location>
        <begin position="366"/>
        <end position="375"/>
    </location>
</feature>
<protein>
    <recommendedName>
        <fullName evidence="2">WLM domain-containing protein</fullName>
    </recommendedName>
</protein>
<dbReference type="SUPFAM" id="SSF143503">
    <property type="entry name" value="PUG domain-like"/>
    <property type="match status" value="1"/>
</dbReference>
<dbReference type="PANTHER" id="PTHR47796">
    <property type="entry name" value="ZINC METALLOPROTEINASE-LIKE PROTEIN"/>
    <property type="match status" value="1"/>
</dbReference>
<reference evidence="4" key="1">
    <citation type="journal article" date="2016" name="Nat. Commun.">
        <title>The Gonium pectorale genome demonstrates co-option of cell cycle regulation during the evolution of multicellularity.</title>
        <authorList>
            <person name="Hanschen E.R."/>
            <person name="Marriage T.N."/>
            <person name="Ferris P.J."/>
            <person name="Hamaji T."/>
            <person name="Toyoda A."/>
            <person name="Fujiyama A."/>
            <person name="Neme R."/>
            <person name="Noguchi H."/>
            <person name="Minakuchi Y."/>
            <person name="Suzuki M."/>
            <person name="Kawai-Toyooka H."/>
            <person name="Smith D.R."/>
            <person name="Sparks H."/>
            <person name="Anderson J."/>
            <person name="Bakaric R."/>
            <person name="Luria V."/>
            <person name="Karger A."/>
            <person name="Kirschner M.W."/>
            <person name="Durand P.M."/>
            <person name="Michod R.E."/>
            <person name="Nozaki H."/>
            <person name="Olson B.J."/>
        </authorList>
    </citation>
    <scope>NUCLEOTIDE SEQUENCE [LARGE SCALE GENOMIC DNA]</scope>
    <source>
        <strain evidence="4">NIES-2863</strain>
    </source>
</reference>
<evidence type="ECO:0000256" key="1">
    <source>
        <dbReference type="SAM" id="MobiDB-lite"/>
    </source>
</evidence>
<feature type="region of interest" description="Disordered" evidence="1">
    <location>
        <begin position="313"/>
        <end position="437"/>
    </location>
</feature>
<comment type="caution">
    <text evidence="3">The sequence shown here is derived from an EMBL/GenBank/DDBJ whole genome shotgun (WGS) entry which is preliminary data.</text>
</comment>
<dbReference type="PROSITE" id="PS51397">
    <property type="entry name" value="WLM"/>
    <property type="match status" value="1"/>
</dbReference>
<dbReference type="STRING" id="33097.A0A150H0W6"/>
<feature type="domain" description="WLM" evidence="2">
    <location>
        <begin position="67"/>
        <end position="261"/>
    </location>
</feature>
<accession>A0A150H0W6</accession>
<evidence type="ECO:0000259" key="2">
    <source>
        <dbReference type="PROSITE" id="PS51397"/>
    </source>
</evidence>
<sequence>MGLSGIPTPAGLSPGSKALLVASRAEDVVKVRASRELTGIRGFDDELKRAARRRRTAATSAASLRPPTAEYTFGDYKTWDWPGLRPPPGEAMKLLYRLANDPGILGVMAAHRYKVGLLSEMPPEGRVGVSPMCILGVNINAGQEISLRLRTDDLKGFRKYERIRETLIHELAHMEFGEHGLDFKQLNSQLGRECEAINARYSGGRSLLDDVDSGAAADGAASELDAAWLLEDANDVMAATARLSGRTLRQLAADSAGGAARAPAASNPAGGAARTAAAAGGRPGAVAPVALPLPARVAAAAAALSRGITARPAHAGDEAAPAQAPSLPAAQGPAAGGRPGALHGSGAGLQAGPEAGGRGTPGTGSGEPSSHSTSSGDEEPDSGDATRRFEHFDADTDRAEAEARRLGSLELEEPCTKGGAADGDIPMRDAADGDGGAAAAPKGVGAIRGVDQEGTANVGRQPLGSLVELHAAEAEAATAMLKAPAGPGEVAGAALPAPGHGDSVTHGSAAGARVLGGAAPVPLQPPAPKSLPPLVLVVSPPGDLSESAGGDSGMGDVVREKVRRAWAAAAQLVGAASRSAKGGPAAAIPAHAAGPALPGPSACGPSPHAAHGGAAAPLATPDDVLLALDTLDSMLGNAANFPREERYRRVRLGNAALQRRLGRLPGGLELLRVAGFVQEVAGAEGEGEVLRLRRDDPGLLWLVLSVVREVRDQVAAQVAAARDGREWADGA</sequence>
<keyword evidence="4" id="KW-1185">Reference proteome</keyword>
<dbReference type="Gene3D" id="1.20.58.2190">
    <property type="match status" value="1"/>
</dbReference>
<dbReference type="Pfam" id="PF09409">
    <property type="entry name" value="PUB"/>
    <property type="match status" value="1"/>
</dbReference>
<dbReference type="PANTHER" id="PTHR47796:SF1">
    <property type="entry name" value="OS08G0500800 PROTEIN"/>
    <property type="match status" value="1"/>
</dbReference>
<dbReference type="SMART" id="SM00580">
    <property type="entry name" value="PUG"/>
    <property type="match status" value="1"/>
</dbReference>
<dbReference type="Proteomes" id="UP000075714">
    <property type="component" value="Unassembled WGS sequence"/>
</dbReference>
<organism evidence="3 4">
    <name type="scientific">Gonium pectorale</name>
    <name type="common">Green alga</name>
    <dbReference type="NCBI Taxonomy" id="33097"/>
    <lineage>
        <taxon>Eukaryota</taxon>
        <taxon>Viridiplantae</taxon>
        <taxon>Chlorophyta</taxon>
        <taxon>core chlorophytes</taxon>
        <taxon>Chlorophyceae</taxon>
        <taxon>CS clade</taxon>
        <taxon>Chlamydomonadales</taxon>
        <taxon>Volvocaceae</taxon>
        <taxon>Gonium</taxon>
    </lineage>
</organism>
<evidence type="ECO:0000313" key="4">
    <source>
        <dbReference type="Proteomes" id="UP000075714"/>
    </source>
</evidence>
<name>A0A150H0W6_GONPE</name>
<feature type="compositionally biased region" description="Low complexity" evidence="1">
    <location>
        <begin position="319"/>
        <end position="333"/>
    </location>
</feature>
<dbReference type="OrthoDB" id="49605at2759"/>
<dbReference type="InterPro" id="IPR036339">
    <property type="entry name" value="PUB-like_dom_sf"/>
</dbReference>
<evidence type="ECO:0000313" key="3">
    <source>
        <dbReference type="EMBL" id="KXZ55715.1"/>
    </source>
</evidence>
<dbReference type="EMBL" id="LSYV01000003">
    <property type="protein sequence ID" value="KXZ55715.1"/>
    <property type="molecule type" value="Genomic_DNA"/>
</dbReference>
<feature type="compositionally biased region" description="Basic and acidic residues" evidence="1">
    <location>
        <begin position="384"/>
        <end position="407"/>
    </location>
</feature>
<proteinExistence type="predicted"/>
<feature type="compositionally biased region" description="Gly residues" evidence="1">
    <location>
        <begin position="334"/>
        <end position="365"/>
    </location>
</feature>
<gene>
    <name evidence="3" type="ORF">GPECTOR_2g1265</name>
</gene>
<dbReference type="InterPro" id="IPR018997">
    <property type="entry name" value="PUB_domain"/>
</dbReference>
<dbReference type="AlphaFoldDB" id="A0A150H0W6"/>
<dbReference type="InterPro" id="IPR013536">
    <property type="entry name" value="WLM_dom"/>
</dbReference>